<reference evidence="10 11" key="1">
    <citation type="journal article" date="2020" name="Mol. Biol. Evol.">
        <title>Interspecific Gene Flow and the Evolution of Specialization in Black and White Rhinoceros.</title>
        <authorList>
            <person name="Moodley Y."/>
            <person name="Westbury M.V."/>
            <person name="Russo I.M."/>
            <person name="Gopalakrishnan S."/>
            <person name="Rakotoarivelo A."/>
            <person name="Olsen R.A."/>
            <person name="Prost S."/>
            <person name="Tunstall T."/>
            <person name="Ryder O.A."/>
            <person name="Dalen L."/>
            <person name="Bruford M.W."/>
        </authorList>
    </citation>
    <scope>NUCLEOTIDE SEQUENCE [LARGE SCALE GENOMIC DNA]</scope>
    <source>
        <strain evidence="10">SBR-YM</strain>
        <tissue evidence="10">Skin</tissue>
    </source>
</reference>
<evidence type="ECO:0000256" key="1">
    <source>
        <dbReference type="ARBA" id="ARBA00022659"/>
    </source>
</evidence>
<evidence type="ECO:0000313" key="10">
    <source>
        <dbReference type="EMBL" id="KAF5916762.1"/>
    </source>
</evidence>
<proteinExistence type="predicted"/>
<feature type="disulfide bond" evidence="6">
    <location>
        <begin position="47"/>
        <end position="74"/>
    </location>
</feature>
<protein>
    <recommendedName>
        <fullName evidence="9">Sushi domain-containing protein</fullName>
    </recommendedName>
</protein>
<feature type="chain" id="PRO_5029558642" description="Sushi domain-containing protein" evidence="8">
    <location>
        <begin position="20"/>
        <end position="194"/>
    </location>
</feature>
<feature type="domain" description="Sushi" evidence="9">
    <location>
        <begin position="101"/>
        <end position="161"/>
    </location>
</feature>
<keyword evidence="4 6" id="KW-1015">Disulfide bond</keyword>
<keyword evidence="11" id="KW-1185">Reference proteome</keyword>
<name>A0A7J7ELU3_DICBM</name>
<evidence type="ECO:0000256" key="7">
    <source>
        <dbReference type="SAM" id="Phobius"/>
    </source>
</evidence>
<keyword evidence="7" id="KW-0812">Transmembrane</keyword>
<dbReference type="InterPro" id="IPR035976">
    <property type="entry name" value="Sushi/SCR/CCP_sf"/>
</dbReference>
<feature type="domain" description="Sushi" evidence="9">
    <location>
        <begin position="16"/>
        <end position="76"/>
    </location>
</feature>
<feature type="non-terminal residue" evidence="10">
    <location>
        <position position="1"/>
    </location>
</feature>
<dbReference type="AlphaFoldDB" id="A0A7J7ELU3"/>
<evidence type="ECO:0000256" key="8">
    <source>
        <dbReference type="SAM" id="SignalP"/>
    </source>
</evidence>
<evidence type="ECO:0000256" key="6">
    <source>
        <dbReference type="PROSITE-ProRule" id="PRU00302"/>
    </source>
</evidence>
<evidence type="ECO:0000256" key="3">
    <source>
        <dbReference type="ARBA" id="ARBA00022737"/>
    </source>
</evidence>
<dbReference type="PROSITE" id="PS50923">
    <property type="entry name" value="SUSHI"/>
    <property type="match status" value="2"/>
</dbReference>
<evidence type="ECO:0000259" key="9">
    <source>
        <dbReference type="PROSITE" id="PS50923"/>
    </source>
</evidence>
<dbReference type="FunFam" id="2.10.70.10:FF:000014">
    <property type="entry name" value="Membrane cofactor protein"/>
    <property type="match status" value="2"/>
</dbReference>
<dbReference type="InterPro" id="IPR050350">
    <property type="entry name" value="Compl-Cell_Adhes-Reg"/>
</dbReference>
<feature type="disulfide bond" evidence="6">
    <location>
        <begin position="18"/>
        <end position="61"/>
    </location>
</feature>
<dbReference type="Proteomes" id="UP000551758">
    <property type="component" value="Unassembled WGS sequence"/>
</dbReference>
<dbReference type="SUPFAM" id="SSF57535">
    <property type="entry name" value="Complement control module/SCR domain"/>
    <property type="match status" value="2"/>
</dbReference>
<evidence type="ECO:0000313" key="11">
    <source>
        <dbReference type="Proteomes" id="UP000551758"/>
    </source>
</evidence>
<evidence type="ECO:0000256" key="4">
    <source>
        <dbReference type="ARBA" id="ARBA00023157"/>
    </source>
</evidence>
<dbReference type="Gene3D" id="2.10.70.10">
    <property type="entry name" value="Complement Module, domain 1"/>
    <property type="match status" value="2"/>
</dbReference>
<feature type="disulfide bond" evidence="6">
    <location>
        <begin position="103"/>
        <end position="146"/>
    </location>
</feature>
<feature type="signal peptide" evidence="8">
    <location>
        <begin position="1"/>
        <end position="19"/>
    </location>
</feature>
<feature type="transmembrane region" description="Helical" evidence="7">
    <location>
        <begin position="166"/>
        <end position="190"/>
    </location>
</feature>
<sequence>MFNRMSLLVFWGNLFLACPHPPKIHNGHLIGGHASPYLPGVTVTYTCDLGYLLVGKAFIFCTHQGTWSQSDHYCKEILGFGQDERGGISDLLVFLMLRSKVKCSLPQFMNGIRKELEMKNVYHYGDNVTLECEHGYTLKGSPQSQCKADNTWDPPLAICTSRTHDALIVGTFFGMIFFIVPIIVSCWTVLKRKN</sequence>
<dbReference type="SMART" id="SM00032">
    <property type="entry name" value="CCP"/>
    <property type="match status" value="2"/>
</dbReference>
<keyword evidence="1 6" id="KW-0768">Sushi</keyword>
<evidence type="ECO:0000256" key="5">
    <source>
        <dbReference type="ARBA" id="ARBA00023180"/>
    </source>
</evidence>
<gene>
    <name evidence="10" type="ORF">HPG69_005557</name>
</gene>
<dbReference type="EMBL" id="JACDTQ010002688">
    <property type="protein sequence ID" value="KAF5916762.1"/>
    <property type="molecule type" value="Genomic_DNA"/>
</dbReference>
<comment type="caution">
    <text evidence="10">The sequence shown here is derived from an EMBL/GenBank/DDBJ whole genome shotgun (WGS) entry which is preliminary data.</text>
</comment>
<evidence type="ECO:0000256" key="2">
    <source>
        <dbReference type="ARBA" id="ARBA00022729"/>
    </source>
</evidence>
<dbReference type="PANTHER" id="PTHR19325:SF560">
    <property type="entry name" value="SUSHI, VON WILLEBRAND FACTOR TYPE A, EGF AND PENTRAXIN DOMAIN-CONTAINING PROTEIN 1"/>
    <property type="match status" value="1"/>
</dbReference>
<feature type="disulfide bond" evidence="6">
    <location>
        <begin position="132"/>
        <end position="159"/>
    </location>
</feature>
<keyword evidence="7" id="KW-0472">Membrane</keyword>
<keyword evidence="3" id="KW-0677">Repeat</keyword>
<keyword evidence="5" id="KW-0325">Glycoprotein</keyword>
<dbReference type="CDD" id="cd00033">
    <property type="entry name" value="CCP"/>
    <property type="match status" value="2"/>
</dbReference>
<dbReference type="PROSITE" id="PS51257">
    <property type="entry name" value="PROKAR_LIPOPROTEIN"/>
    <property type="match status" value="1"/>
</dbReference>
<keyword evidence="2 8" id="KW-0732">Signal</keyword>
<dbReference type="InterPro" id="IPR000436">
    <property type="entry name" value="Sushi_SCR_CCP_dom"/>
</dbReference>
<organism evidence="10 11">
    <name type="scientific">Diceros bicornis minor</name>
    <name type="common">South-central black rhinoceros</name>
    <dbReference type="NCBI Taxonomy" id="77932"/>
    <lineage>
        <taxon>Eukaryota</taxon>
        <taxon>Metazoa</taxon>
        <taxon>Chordata</taxon>
        <taxon>Craniata</taxon>
        <taxon>Vertebrata</taxon>
        <taxon>Euteleostomi</taxon>
        <taxon>Mammalia</taxon>
        <taxon>Eutheria</taxon>
        <taxon>Laurasiatheria</taxon>
        <taxon>Perissodactyla</taxon>
        <taxon>Rhinocerotidae</taxon>
        <taxon>Diceros</taxon>
    </lineage>
</organism>
<keyword evidence="7" id="KW-1133">Transmembrane helix</keyword>
<dbReference type="PANTHER" id="PTHR19325">
    <property type="entry name" value="COMPLEMENT COMPONENT-RELATED SUSHI DOMAIN-CONTAINING"/>
    <property type="match status" value="1"/>
</dbReference>
<accession>A0A7J7ELU3</accession>
<dbReference type="Pfam" id="PF00084">
    <property type="entry name" value="Sushi"/>
    <property type="match status" value="2"/>
</dbReference>